<evidence type="ECO:0000256" key="4">
    <source>
        <dbReference type="ARBA" id="ARBA00022816"/>
    </source>
</evidence>
<keyword evidence="5 9" id="KW-0653">Protein transport</keyword>
<evidence type="ECO:0000256" key="5">
    <source>
        <dbReference type="ARBA" id="ARBA00022927"/>
    </source>
</evidence>
<evidence type="ECO:0000256" key="10">
    <source>
        <dbReference type="SAM" id="MobiDB-lite"/>
    </source>
</evidence>
<evidence type="ECO:0000256" key="6">
    <source>
        <dbReference type="ARBA" id="ARBA00023010"/>
    </source>
</evidence>
<name>A0A6A6FXH0_9PEZI</name>
<feature type="compositionally biased region" description="Polar residues" evidence="10">
    <location>
        <begin position="32"/>
        <end position="47"/>
    </location>
</feature>
<keyword evidence="9" id="KW-0472">Membrane</keyword>
<dbReference type="GO" id="GO:0006406">
    <property type="term" value="P:mRNA export from nucleus"/>
    <property type="evidence" value="ECO:0007669"/>
    <property type="project" value="TreeGrafter"/>
</dbReference>
<dbReference type="Proteomes" id="UP000799538">
    <property type="component" value="Unassembled WGS sequence"/>
</dbReference>
<dbReference type="PANTHER" id="PTHR13373:SF21">
    <property type="entry name" value="NUCLEAR PORE COMPLEX PROTEIN NUP85"/>
    <property type="match status" value="1"/>
</dbReference>
<dbReference type="InterPro" id="IPR011502">
    <property type="entry name" value="Nucleoporin_Nup85"/>
</dbReference>
<dbReference type="GO" id="GO:0031965">
    <property type="term" value="C:nuclear membrane"/>
    <property type="evidence" value="ECO:0007669"/>
    <property type="project" value="UniProtKB-UniRule"/>
</dbReference>
<keyword evidence="8 9" id="KW-0539">Nucleus</keyword>
<dbReference type="EMBL" id="ML992570">
    <property type="protein sequence ID" value="KAF2218185.1"/>
    <property type="molecule type" value="Genomic_DNA"/>
</dbReference>
<feature type="region of interest" description="Disordered" evidence="10">
    <location>
        <begin position="159"/>
        <end position="184"/>
    </location>
</feature>
<keyword evidence="4 9" id="KW-0509">mRNA transport</keyword>
<keyword evidence="3 9" id="KW-0813">Transport</keyword>
<dbReference type="GO" id="GO:0045893">
    <property type="term" value="P:positive regulation of DNA-templated transcription"/>
    <property type="evidence" value="ECO:0007669"/>
    <property type="project" value="TreeGrafter"/>
</dbReference>
<organism evidence="11 12">
    <name type="scientific">Elsinoe ampelina</name>
    <dbReference type="NCBI Taxonomy" id="302913"/>
    <lineage>
        <taxon>Eukaryota</taxon>
        <taxon>Fungi</taxon>
        <taxon>Dikarya</taxon>
        <taxon>Ascomycota</taxon>
        <taxon>Pezizomycotina</taxon>
        <taxon>Dothideomycetes</taxon>
        <taxon>Dothideomycetidae</taxon>
        <taxon>Myriangiales</taxon>
        <taxon>Elsinoaceae</taxon>
        <taxon>Elsinoe</taxon>
    </lineage>
</organism>
<dbReference type="Pfam" id="PF07575">
    <property type="entry name" value="Nucleopor_Nup85"/>
    <property type="match status" value="2"/>
</dbReference>
<dbReference type="OrthoDB" id="5422384at2759"/>
<dbReference type="PANTHER" id="PTHR13373">
    <property type="entry name" value="FROUNT PROTEIN-RELATED"/>
    <property type="match status" value="1"/>
</dbReference>
<dbReference type="GO" id="GO:0017056">
    <property type="term" value="F:structural constituent of nuclear pore"/>
    <property type="evidence" value="ECO:0007669"/>
    <property type="project" value="TreeGrafter"/>
</dbReference>
<proteinExistence type="inferred from homology"/>
<keyword evidence="6 9" id="KW-0811">Translocation</keyword>
<evidence type="ECO:0000313" key="11">
    <source>
        <dbReference type="EMBL" id="KAF2218185.1"/>
    </source>
</evidence>
<feature type="region of interest" description="Disordered" evidence="10">
    <location>
        <begin position="1"/>
        <end position="52"/>
    </location>
</feature>
<gene>
    <name evidence="11" type="ORF">BDZ85DRAFT_124693</name>
</gene>
<comment type="subcellular location">
    <subcellularLocation>
        <location evidence="1 9">Nucleus</location>
        <location evidence="1 9">Nuclear pore complex</location>
    </subcellularLocation>
</comment>
<comment type="subunit">
    <text evidence="9">Component of the nuclear pore complex (NPC).</text>
</comment>
<dbReference type="AlphaFoldDB" id="A0A6A6FXH0"/>
<comment type="function">
    <text evidence="9">Functions as a component of the nuclear pore complex (NPC).</text>
</comment>
<evidence type="ECO:0000256" key="1">
    <source>
        <dbReference type="ARBA" id="ARBA00004567"/>
    </source>
</evidence>
<protein>
    <recommendedName>
        <fullName evidence="9">Nuclear pore complex protein Nup85</fullName>
    </recommendedName>
</protein>
<evidence type="ECO:0000256" key="2">
    <source>
        <dbReference type="ARBA" id="ARBA00005573"/>
    </source>
</evidence>
<evidence type="ECO:0000256" key="8">
    <source>
        <dbReference type="ARBA" id="ARBA00023242"/>
    </source>
</evidence>
<comment type="similarity">
    <text evidence="2 9">Belongs to the nucleoporin Nup85 family.</text>
</comment>
<reference evidence="12" key="1">
    <citation type="journal article" date="2020" name="Stud. Mycol.">
        <title>101 Dothideomycetes genomes: A test case for predicting lifestyles and emergence of pathogens.</title>
        <authorList>
            <person name="Haridas S."/>
            <person name="Albert R."/>
            <person name="Binder M."/>
            <person name="Bloem J."/>
            <person name="LaButti K."/>
            <person name="Salamov A."/>
            <person name="Andreopoulos B."/>
            <person name="Baker S."/>
            <person name="Barry K."/>
            <person name="Bills G."/>
            <person name="Bluhm B."/>
            <person name="Cannon C."/>
            <person name="Castanera R."/>
            <person name="Culley D."/>
            <person name="Daum C."/>
            <person name="Ezra D."/>
            <person name="Gonzalez J."/>
            <person name="Henrissat B."/>
            <person name="Kuo A."/>
            <person name="Liang C."/>
            <person name="Lipzen A."/>
            <person name="Lutzoni F."/>
            <person name="Magnuson J."/>
            <person name="Mondo S."/>
            <person name="Nolan M."/>
            <person name="Ohm R."/>
            <person name="Pangilinan J."/>
            <person name="Park H.-J."/>
            <person name="Ramirez L."/>
            <person name="Alfaro M."/>
            <person name="Sun H."/>
            <person name="Tritt A."/>
            <person name="Yoshinaga Y."/>
            <person name="Zwiers L.-H."/>
            <person name="Turgeon B."/>
            <person name="Goodwin S."/>
            <person name="Spatafora J."/>
            <person name="Crous P."/>
            <person name="Grigoriev I."/>
        </authorList>
    </citation>
    <scope>NUCLEOTIDE SEQUENCE [LARGE SCALE GENOMIC DNA]</scope>
    <source>
        <strain evidence="12">CECT 20119</strain>
    </source>
</reference>
<evidence type="ECO:0000256" key="9">
    <source>
        <dbReference type="RuleBase" id="RU365073"/>
    </source>
</evidence>
<evidence type="ECO:0000256" key="7">
    <source>
        <dbReference type="ARBA" id="ARBA00023132"/>
    </source>
</evidence>
<accession>A0A6A6FXH0</accession>
<evidence type="ECO:0000256" key="3">
    <source>
        <dbReference type="ARBA" id="ARBA00022448"/>
    </source>
</evidence>
<feature type="region of interest" description="Disordered" evidence="10">
    <location>
        <begin position="67"/>
        <end position="101"/>
    </location>
</feature>
<sequence>MFQVPSTPDSRRNDNDFPSTTPAGPPPTSFTHQSFTPAGQPPSSVLGSSYGAGKEFNGKSTFSFSQYLKSPSNDAPAVPNRVPSNGFNVPSSSPPRRSDNDFTSEAAQILAGFGGGLKDNINFGASNADDMLDFGASPRGAKRSRNGDVMAQSMRSSRMLARGFDRDPTTPKVANGLAAGLPQPSSIEEKDEVVLQTEEILETLDLAVKSKSNEELESILQQSVIRLQQEWSKHKSHESISSSIGPVDASNFSRAAYIATLLFQLHAPTSLNSSTNSAGSKAFTSLVRAPSTVPYPSALLLWLNKNHNPFPEDLSEVQNARPTPCAHERFWDTIFQTLLRGHISTVIKMLSTTNWGHADCALEDGYEEPGYTGSQLEAVQHVVSDCVGLLNTCPALTDDDWEVTGTSWVLFRTRARRALEDLEDYAESENADRDYGGTNVFSASKSFAAGSRRAESRVPWTVYEQLKAIYGQLLGYKEEILLSAQDWLEAVIYLAVWWDGEDEQNLGASRRGGGRGQRERLVDVEPGLAYRRRLLGAFAAVTDSPEDAVLGVNTVDPLQVAIGAVFEGEIESVLKIVMRLSPLVAASIVDVASVGGWLPDSRPRTGDVMDGFDAEDLMVLSHGNLAKPTSTLDRDSILTTFSSLLASKQTLHSPAQDIEGWVLSVRVLSRLDSATKAQDEISRLFSTLPLDSATQVDKALSVCASLGLDAQVRAISARYAAKLSQGGQSYGEALLYYARAHDEKELQATLDVLLATSLVGSSAWPARGEMDPKLEELVGDQVRAVGRLAGVDREAGRLLASGLSGYASLRRFYDLRDEDVEDDGDENMGDAEDASVLVAKKKSGLKPKERKKEMVRSIVALVDSAAMSIRGGLYDAEARGVVQVDALIALLGEALGLLHQPQTTFSKRQLMTLLRAIEDLQTVSSRIYDQADSLFKACMGAYSGALATSQQDLAKSISLQKSTSNLSTSTYGMVNSRGSIESEKTGTRETIGEDKVKRAWDWRRGVAMSVGAKYTGQDVLRILRVGIAKEVGREWVEGR</sequence>
<evidence type="ECO:0000313" key="12">
    <source>
        <dbReference type="Proteomes" id="UP000799538"/>
    </source>
</evidence>
<dbReference type="GO" id="GO:0031080">
    <property type="term" value="C:nuclear pore outer ring"/>
    <property type="evidence" value="ECO:0007669"/>
    <property type="project" value="TreeGrafter"/>
</dbReference>
<dbReference type="GO" id="GO:0006606">
    <property type="term" value="P:protein import into nucleus"/>
    <property type="evidence" value="ECO:0007669"/>
    <property type="project" value="TreeGrafter"/>
</dbReference>
<keyword evidence="12" id="KW-1185">Reference proteome</keyword>
<keyword evidence="7 9" id="KW-0906">Nuclear pore complex</keyword>